<accession>A0A0E3LEW5</accession>
<sequence length="570" mass="64176">MDDMELVFERTCNYWIDVGIVGFYDSLNKPVSLPDSTGGWSQTIKKYSGIEATLYPDKLVIKGSEKQIDLALSHALEKVRTTLYDVSSEDQIANPVEDGRVKKQSTLAGEVVASGKGKQASGNTYFREEINEEIGKKNIFLPLKPKKIPTSNCIFCGQLIDTGLFLGKNANDVFIGDTSKSSPFVEGESSNKCFHSSHKVSEKCWKCGYVTFFAPLLLFYKSNVSGGKGDTYYALPYIPGNLQATYKLYRNLSGKRGLARVLGTDHKNMNYESFFPSVPKGISSFSLSFYFDLYEKLLPKNVGGLFQSSKNIGLIDDYGTVFQTALFLKRDSGKKSFIISETTIDKSAYFIKLFAHIKKEFELTKGGDLLSGVRSFIGKADSKSNYLQKTSVLKASHAITEGKHVHRFLLPLLSSNLKTGNADSYSAFQILMLFQKYDQWLFLKENVTMANIVEQAKNSGWFLSQDFWAKKEWDDDEKENLLKRYYYRIERSPSPVGFLEQVRHAYKKVSKEIPKEMIFHKEDGTEDIKVFEVYRVYFLAGMLNGLISGTKRDAINQAGESDGEVVTNGN</sequence>
<dbReference type="AlphaFoldDB" id="A0A0E3LEW5"/>
<reference evidence="1 2" key="1">
    <citation type="submission" date="2014-07" db="EMBL/GenBank/DDBJ databases">
        <title>Methanogenic archaea and the global carbon cycle.</title>
        <authorList>
            <person name="Henriksen J.R."/>
            <person name="Luke J."/>
            <person name="Reinhart S."/>
            <person name="Benedict M.N."/>
            <person name="Youngblut N.D."/>
            <person name="Metcalf M.E."/>
            <person name="Whitaker R.J."/>
            <person name="Metcalf W.W."/>
        </authorList>
    </citation>
    <scope>NUCLEOTIDE SEQUENCE [LARGE SCALE GENOMIC DNA]</scope>
    <source>
        <strain evidence="1 2">WWM610</strain>
    </source>
</reference>
<gene>
    <name evidence="1" type="ORF">MSMAW_0740</name>
</gene>
<dbReference type="Proteomes" id="UP000033058">
    <property type="component" value="Chromosome"/>
</dbReference>
<dbReference type="RefSeq" id="WP_048047738.1">
    <property type="nucleotide sequence ID" value="NZ_CP009509.1"/>
</dbReference>
<proteinExistence type="predicted"/>
<evidence type="ECO:0000313" key="1">
    <source>
        <dbReference type="EMBL" id="AKB39731.1"/>
    </source>
</evidence>
<dbReference type="GeneID" id="24850372"/>
<name>A0A0E3LEW5_METMZ</name>
<dbReference type="PATRIC" id="fig|1434117.4.peg.917"/>
<evidence type="ECO:0000313" key="2">
    <source>
        <dbReference type="Proteomes" id="UP000033058"/>
    </source>
</evidence>
<dbReference type="HOGENOM" id="CLU_477879_0_0_2"/>
<organism evidence="1 2">
    <name type="scientific">Methanosarcina mazei WWM610</name>
    <dbReference type="NCBI Taxonomy" id="1434117"/>
    <lineage>
        <taxon>Archaea</taxon>
        <taxon>Methanobacteriati</taxon>
        <taxon>Methanobacteriota</taxon>
        <taxon>Stenosarchaea group</taxon>
        <taxon>Methanomicrobia</taxon>
        <taxon>Methanosarcinales</taxon>
        <taxon>Methanosarcinaceae</taxon>
        <taxon>Methanosarcina</taxon>
    </lineage>
</organism>
<protein>
    <submittedName>
        <fullName evidence="1">Uncharacterized protein</fullName>
    </submittedName>
</protein>
<dbReference type="EMBL" id="CP009509">
    <property type="protein sequence ID" value="AKB39731.1"/>
    <property type="molecule type" value="Genomic_DNA"/>
</dbReference>